<evidence type="ECO:0000313" key="1">
    <source>
        <dbReference type="EMBL" id="KDE41176.1"/>
    </source>
</evidence>
<name>A0A063Y8W3_9GAMM</name>
<gene>
    <name evidence="1" type="ORF">ADINL_0249</name>
</gene>
<dbReference type="STRING" id="267850.ADINL_0249"/>
<keyword evidence="2" id="KW-1185">Reference proteome</keyword>
<dbReference type="SUPFAM" id="SSF81593">
    <property type="entry name" value="Nucleotidyltransferase substrate binding subunit/domain"/>
    <property type="match status" value="1"/>
</dbReference>
<protein>
    <recommendedName>
        <fullName evidence="3">DUF86 domain-containing protein</fullName>
    </recommendedName>
</protein>
<dbReference type="EMBL" id="JMSZ01000007">
    <property type="protein sequence ID" value="KDE41176.1"/>
    <property type="molecule type" value="Genomic_DNA"/>
</dbReference>
<evidence type="ECO:0000313" key="2">
    <source>
        <dbReference type="Proteomes" id="UP000027318"/>
    </source>
</evidence>
<dbReference type="AlphaFoldDB" id="A0A063Y8W3"/>
<dbReference type="Proteomes" id="UP000027318">
    <property type="component" value="Unassembled WGS sequence"/>
</dbReference>
<dbReference type="Gene3D" id="1.20.120.330">
    <property type="entry name" value="Nucleotidyltransferases domain 2"/>
    <property type="match status" value="1"/>
</dbReference>
<evidence type="ECO:0008006" key="3">
    <source>
        <dbReference type="Google" id="ProtNLM"/>
    </source>
</evidence>
<accession>A0A063Y8W3</accession>
<organism evidence="1 2">
    <name type="scientific">Nitrincola lacisaponensis</name>
    <dbReference type="NCBI Taxonomy" id="267850"/>
    <lineage>
        <taxon>Bacteria</taxon>
        <taxon>Pseudomonadati</taxon>
        <taxon>Pseudomonadota</taxon>
        <taxon>Gammaproteobacteria</taxon>
        <taxon>Oceanospirillales</taxon>
        <taxon>Oceanospirillaceae</taxon>
        <taxon>Nitrincola</taxon>
    </lineage>
</organism>
<comment type="caution">
    <text evidence="1">The sequence shown here is derived from an EMBL/GenBank/DDBJ whole genome shotgun (WGS) entry which is preliminary data.</text>
</comment>
<reference evidence="1 2" key="1">
    <citation type="journal article" date="2005" name="Int. J. Syst. Evol. Microbiol.">
        <title>Nitrincola lacisaponensis gen. nov., sp. nov., a novel alkaliphilic bacterium isolated from an alkaline, saline lake.</title>
        <authorList>
            <person name="Dimitriu P.A."/>
            <person name="Shukla S.K."/>
            <person name="Conradt J."/>
            <person name="Marquez M.C."/>
            <person name="Ventosa A."/>
            <person name="Maglia A."/>
            <person name="Peyton B.M."/>
            <person name="Pinkart H.C."/>
            <person name="Mormile M.R."/>
        </authorList>
    </citation>
    <scope>NUCLEOTIDE SEQUENCE [LARGE SCALE GENOMIC DNA]</scope>
    <source>
        <strain evidence="1 2">4CA</strain>
    </source>
</reference>
<proteinExistence type="predicted"/>
<sequence>MIQDQLFRGIAYVEQEDISDKSNRDKALLMEKLGAIQSAEAFGSAAMLRNKFAHHYPEETAARLERLNLVIEESEYLIETFHQIKDYLHTKNIV</sequence>